<accession>A0A1Y5ZD39</accession>
<organism evidence="1 2">
    <name type="scientific">Bacillus pacificus</name>
    <dbReference type="NCBI Taxonomy" id="2026187"/>
    <lineage>
        <taxon>Bacteria</taxon>
        <taxon>Bacillati</taxon>
        <taxon>Bacillota</taxon>
        <taxon>Bacilli</taxon>
        <taxon>Bacillales</taxon>
        <taxon>Bacillaceae</taxon>
        <taxon>Bacillus</taxon>
        <taxon>Bacillus cereus group</taxon>
    </lineage>
</organism>
<dbReference type="Proteomes" id="UP000194499">
    <property type="component" value="Unassembled WGS sequence"/>
</dbReference>
<sequence>MGVTPLVGVWIEIDKTLDSILLSLNALPIYYLTNVLHNLEGKGFFW</sequence>
<proteinExistence type="predicted"/>
<dbReference type="EMBL" id="FWZB01000033">
    <property type="protein sequence ID" value="SMD86366.1"/>
    <property type="molecule type" value="Genomic_DNA"/>
</dbReference>
<reference evidence="2" key="1">
    <citation type="submission" date="2017-04" db="EMBL/GenBank/DDBJ databases">
        <authorList>
            <person name="Criscuolo A."/>
        </authorList>
    </citation>
    <scope>NUCLEOTIDE SEQUENCE [LARGE SCALE GENOMIC DNA]</scope>
</reference>
<evidence type="ECO:0000313" key="2">
    <source>
        <dbReference type="Proteomes" id="UP000194499"/>
    </source>
</evidence>
<gene>
    <name evidence="1" type="ORF">BACERE00191_01613</name>
</gene>
<dbReference type="AlphaFoldDB" id="A0A1Y5ZD39"/>
<protein>
    <submittedName>
        <fullName evidence="1">Uncharacterized protein</fullName>
    </submittedName>
</protein>
<name>A0A1Y5ZD39_9BACI</name>
<evidence type="ECO:0000313" key="1">
    <source>
        <dbReference type="EMBL" id="SMD86366.1"/>
    </source>
</evidence>